<dbReference type="SUPFAM" id="SSF55920">
    <property type="entry name" value="Creatinase/aminopeptidase"/>
    <property type="match status" value="1"/>
</dbReference>
<dbReference type="AlphaFoldDB" id="X1ECA1"/>
<dbReference type="PANTHER" id="PTHR46112:SF2">
    <property type="entry name" value="XAA-PRO AMINOPEPTIDASE P-RELATED"/>
    <property type="match status" value="1"/>
</dbReference>
<gene>
    <name evidence="2" type="ORF">S01H4_63453</name>
</gene>
<organism evidence="2">
    <name type="scientific">marine sediment metagenome</name>
    <dbReference type="NCBI Taxonomy" id="412755"/>
    <lineage>
        <taxon>unclassified sequences</taxon>
        <taxon>metagenomes</taxon>
        <taxon>ecological metagenomes</taxon>
    </lineage>
</organism>
<name>X1ECA1_9ZZZZ</name>
<dbReference type="InterPro" id="IPR000994">
    <property type="entry name" value="Pept_M24"/>
</dbReference>
<proteinExistence type="predicted"/>
<comment type="caution">
    <text evidence="2">The sequence shown here is derived from an EMBL/GenBank/DDBJ whole genome shotgun (WGS) entry which is preliminary data.</text>
</comment>
<dbReference type="PANTHER" id="PTHR46112">
    <property type="entry name" value="AMINOPEPTIDASE"/>
    <property type="match status" value="1"/>
</dbReference>
<protein>
    <recommendedName>
        <fullName evidence="1">Peptidase M24 domain-containing protein</fullName>
    </recommendedName>
</protein>
<dbReference type="Pfam" id="PF00557">
    <property type="entry name" value="Peptidase_M24"/>
    <property type="match status" value="1"/>
</dbReference>
<feature type="domain" description="Peptidase M24" evidence="1">
    <location>
        <begin position="2"/>
        <end position="47"/>
    </location>
</feature>
<dbReference type="EMBL" id="BART01038163">
    <property type="protein sequence ID" value="GAH14769.1"/>
    <property type="molecule type" value="Genomic_DNA"/>
</dbReference>
<dbReference type="Gene3D" id="3.90.230.10">
    <property type="entry name" value="Creatinase/methionine aminopeptidase superfamily"/>
    <property type="match status" value="1"/>
</dbReference>
<sequence>MEGHERPFLDIGSEDILQPGMIFSCEPGIYEQGLGGFRHSDTFVVTEDGIEVTTKYPRDLSELIIE</sequence>
<dbReference type="InterPro" id="IPR036005">
    <property type="entry name" value="Creatinase/aminopeptidase-like"/>
</dbReference>
<dbReference type="CDD" id="cd01066">
    <property type="entry name" value="APP_MetAP"/>
    <property type="match status" value="1"/>
</dbReference>
<dbReference type="InterPro" id="IPR050659">
    <property type="entry name" value="Peptidase_M24B"/>
</dbReference>
<evidence type="ECO:0000313" key="2">
    <source>
        <dbReference type="EMBL" id="GAH14769.1"/>
    </source>
</evidence>
<reference evidence="2" key="1">
    <citation type="journal article" date="2014" name="Front. Microbiol.">
        <title>High frequency of phylogenetically diverse reductive dehalogenase-homologous genes in deep subseafloor sedimentary metagenomes.</title>
        <authorList>
            <person name="Kawai M."/>
            <person name="Futagami T."/>
            <person name="Toyoda A."/>
            <person name="Takaki Y."/>
            <person name="Nishi S."/>
            <person name="Hori S."/>
            <person name="Arai W."/>
            <person name="Tsubouchi T."/>
            <person name="Morono Y."/>
            <person name="Uchiyama I."/>
            <person name="Ito T."/>
            <person name="Fujiyama A."/>
            <person name="Inagaki F."/>
            <person name="Takami H."/>
        </authorList>
    </citation>
    <scope>NUCLEOTIDE SEQUENCE</scope>
    <source>
        <strain evidence="2">Expedition CK06-06</strain>
    </source>
</reference>
<evidence type="ECO:0000259" key="1">
    <source>
        <dbReference type="Pfam" id="PF00557"/>
    </source>
</evidence>
<accession>X1ECA1</accession>